<protein>
    <submittedName>
        <fullName evidence="1">Uncharacterized protein</fullName>
    </submittedName>
</protein>
<proteinExistence type="predicted"/>
<sequence length="61" mass="7235">MCFFDLCCKKIDNKKIDYSELDAISQQFRIIQNNSNAKLGALQEKYKRPNETTHRSRIIKK</sequence>
<organism evidence="1">
    <name type="scientific">viral metagenome</name>
    <dbReference type="NCBI Taxonomy" id="1070528"/>
    <lineage>
        <taxon>unclassified sequences</taxon>
        <taxon>metagenomes</taxon>
        <taxon>organismal metagenomes</taxon>
    </lineage>
</organism>
<evidence type="ECO:0000313" key="1">
    <source>
        <dbReference type="EMBL" id="QHU21550.1"/>
    </source>
</evidence>
<reference evidence="1" key="1">
    <citation type="journal article" date="2020" name="Nature">
        <title>Giant virus diversity and host interactions through global metagenomics.</title>
        <authorList>
            <person name="Schulz F."/>
            <person name="Roux S."/>
            <person name="Paez-Espino D."/>
            <person name="Jungbluth S."/>
            <person name="Walsh D.A."/>
            <person name="Denef V.J."/>
            <person name="McMahon K.D."/>
            <person name="Konstantinidis K.T."/>
            <person name="Eloe-Fadrosh E.A."/>
            <person name="Kyrpides N.C."/>
            <person name="Woyke T."/>
        </authorList>
    </citation>
    <scope>NUCLEOTIDE SEQUENCE</scope>
    <source>
        <strain evidence="1">GVMAG-S-3300013094-109</strain>
    </source>
</reference>
<dbReference type="EMBL" id="MN740990">
    <property type="protein sequence ID" value="QHU21550.1"/>
    <property type="molecule type" value="Genomic_DNA"/>
</dbReference>
<name>A0A6C0KXZ6_9ZZZZ</name>
<accession>A0A6C0KXZ6</accession>
<dbReference type="AlphaFoldDB" id="A0A6C0KXZ6"/>